<keyword evidence="4" id="KW-0804">Transcription</keyword>
<evidence type="ECO:0000259" key="5">
    <source>
        <dbReference type="Pfam" id="PF04542"/>
    </source>
</evidence>
<dbReference type="OrthoDB" id="759001at2"/>
<reference evidence="7 8" key="1">
    <citation type="submission" date="2015-10" db="EMBL/GenBank/DDBJ databases">
        <authorList>
            <person name="Gilbert D.G."/>
        </authorList>
    </citation>
    <scope>NUCLEOTIDE SEQUENCE [LARGE SCALE GENOMIC DNA]</scope>
    <source>
        <strain evidence="8">HZ-22</strain>
    </source>
</reference>
<dbReference type="STRING" id="1736674.APS56_15020"/>
<name>A0A0P0D898_9FLAO</name>
<dbReference type="PANTHER" id="PTHR43133:SF46">
    <property type="entry name" value="RNA POLYMERASE SIGMA-70 FACTOR ECF SUBFAMILY"/>
    <property type="match status" value="1"/>
</dbReference>
<dbReference type="NCBIfam" id="TIGR02937">
    <property type="entry name" value="sigma70-ECF"/>
    <property type="match status" value="1"/>
</dbReference>
<feature type="domain" description="RNA polymerase sigma factor 70 region 4 type 2" evidence="6">
    <location>
        <begin position="123"/>
        <end position="174"/>
    </location>
</feature>
<keyword evidence="2" id="KW-0805">Transcription regulation</keyword>
<keyword evidence="3" id="KW-0731">Sigma factor</keyword>
<dbReference type="NCBIfam" id="TIGR02985">
    <property type="entry name" value="Sig70_bacteroi1"/>
    <property type="match status" value="1"/>
</dbReference>
<evidence type="ECO:0000256" key="1">
    <source>
        <dbReference type="ARBA" id="ARBA00010641"/>
    </source>
</evidence>
<dbReference type="Gene3D" id="1.10.1740.10">
    <property type="match status" value="1"/>
</dbReference>
<keyword evidence="8" id="KW-1185">Reference proteome</keyword>
<dbReference type="InterPro" id="IPR013325">
    <property type="entry name" value="RNA_pol_sigma_r2"/>
</dbReference>
<dbReference type="InterPro" id="IPR013324">
    <property type="entry name" value="RNA_pol_sigma_r3/r4-like"/>
</dbReference>
<proteinExistence type="inferred from homology"/>
<evidence type="ECO:0000259" key="6">
    <source>
        <dbReference type="Pfam" id="PF08281"/>
    </source>
</evidence>
<dbReference type="Pfam" id="PF08281">
    <property type="entry name" value="Sigma70_r4_2"/>
    <property type="match status" value="1"/>
</dbReference>
<gene>
    <name evidence="7" type="ORF">APS56_15020</name>
</gene>
<comment type="similarity">
    <text evidence="1">Belongs to the sigma-70 factor family. ECF subfamily.</text>
</comment>
<evidence type="ECO:0000256" key="3">
    <source>
        <dbReference type="ARBA" id="ARBA00023082"/>
    </source>
</evidence>
<accession>A0A0P0D898</accession>
<organism evidence="7 8">
    <name type="scientific">Pseudalgibacter alginicilyticus</name>
    <dbReference type="NCBI Taxonomy" id="1736674"/>
    <lineage>
        <taxon>Bacteria</taxon>
        <taxon>Pseudomonadati</taxon>
        <taxon>Bacteroidota</taxon>
        <taxon>Flavobacteriia</taxon>
        <taxon>Flavobacteriales</taxon>
        <taxon>Flavobacteriaceae</taxon>
        <taxon>Pseudalgibacter</taxon>
    </lineage>
</organism>
<feature type="domain" description="RNA polymerase sigma-70 region 2" evidence="5">
    <location>
        <begin position="29"/>
        <end position="93"/>
    </location>
</feature>
<evidence type="ECO:0000256" key="4">
    <source>
        <dbReference type="ARBA" id="ARBA00023163"/>
    </source>
</evidence>
<evidence type="ECO:0000313" key="8">
    <source>
        <dbReference type="Proteomes" id="UP000057981"/>
    </source>
</evidence>
<evidence type="ECO:0000256" key="2">
    <source>
        <dbReference type="ARBA" id="ARBA00023015"/>
    </source>
</evidence>
<dbReference type="GO" id="GO:0016987">
    <property type="term" value="F:sigma factor activity"/>
    <property type="evidence" value="ECO:0007669"/>
    <property type="project" value="UniProtKB-KW"/>
</dbReference>
<dbReference type="InterPro" id="IPR007627">
    <property type="entry name" value="RNA_pol_sigma70_r2"/>
</dbReference>
<protein>
    <recommendedName>
        <fullName evidence="9">RNA polymerase subunit sigma-70</fullName>
    </recommendedName>
</protein>
<dbReference type="Proteomes" id="UP000057981">
    <property type="component" value="Chromosome"/>
</dbReference>
<dbReference type="AlphaFoldDB" id="A0A0P0D898"/>
<dbReference type="InterPro" id="IPR039425">
    <property type="entry name" value="RNA_pol_sigma-70-like"/>
</dbReference>
<dbReference type="EMBL" id="CP012898">
    <property type="protein sequence ID" value="ALJ06368.1"/>
    <property type="molecule type" value="Genomic_DNA"/>
</dbReference>
<dbReference type="InterPro" id="IPR013249">
    <property type="entry name" value="RNA_pol_sigma70_r4_t2"/>
</dbReference>
<dbReference type="SUPFAM" id="SSF88946">
    <property type="entry name" value="Sigma2 domain of RNA polymerase sigma factors"/>
    <property type="match status" value="1"/>
</dbReference>
<dbReference type="Gene3D" id="1.10.10.10">
    <property type="entry name" value="Winged helix-like DNA-binding domain superfamily/Winged helix DNA-binding domain"/>
    <property type="match status" value="1"/>
</dbReference>
<evidence type="ECO:0000313" key="7">
    <source>
        <dbReference type="EMBL" id="ALJ06368.1"/>
    </source>
</evidence>
<evidence type="ECO:0008006" key="9">
    <source>
        <dbReference type="Google" id="ProtNLM"/>
    </source>
</evidence>
<dbReference type="GO" id="GO:0003677">
    <property type="term" value="F:DNA binding"/>
    <property type="evidence" value="ECO:0007669"/>
    <property type="project" value="InterPro"/>
</dbReference>
<dbReference type="PANTHER" id="PTHR43133">
    <property type="entry name" value="RNA POLYMERASE ECF-TYPE SIGMA FACTO"/>
    <property type="match status" value="1"/>
</dbReference>
<sequence length="187" mass="21594">MPIKIIPIKDIKNCIAKLKKGDERAFQIIYNEYGSQLLGFTRRHVKSTELAEEIVHDVFVKLWEHREYIKDESTVKAYIFTICKNHILNTLRKVSLDFSRNVDNNIIEETNPEKQMMAKELHDLIANAVSALPKQRQIVFQLSRNEEKSYEEISLALGIGKGTVQDHLVKAKRSIKEYLIANGELTV</sequence>
<dbReference type="KEGG" id="ahz:APS56_15020"/>
<dbReference type="SUPFAM" id="SSF88659">
    <property type="entry name" value="Sigma3 and sigma4 domains of RNA polymerase sigma factors"/>
    <property type="match status" value="1"/>
</dbReference>
<dbReference type="Pfam" id="PF04542">
    <property type="entry name" value="Sigma70_r2"/>
    <property type="match status" value="1"/>
</dbReference>
<dbReference type="InterPro" id="IPR036388">
    <property type="entry name" value="WH-like_DNA-bd_sf"/>
</dbReference>
<dbReference type="InterPro" id="IPR014284">
    <property type="entry name" value="RNA_pol_sigma-70_dom"/>
</dbReference>
<dbReference type="RefSeq" id="WP_054730195.1">
    <property type="nucleotide sequence ID" value="NZ_CP012898.1"/>
</dbReference>
<dbReference type="InterPro" id="IPR014327">
    <property type="entry name" value="RNA_pol_sigma70_bacteroid"/>
</dbReference>
<dbReference type="GO" id="GO:0006352">
    <property type="term" value="P:DNA-templated transcription initiation"/>
    <property type="evidence" value="ECO:0007669"/>
    <property type="project" value="InterPro"/>
</dbReference>